<sequence length="266" mass="27058">MTHRIADSTPTEPPPTEEDVGRERAPAASGNAGRVCEGSEIDSDDPDRADPDAGEVVCGHSDDGDPTGDGPDGDDVDSEEASDTVDSETSGRSAGKGSAVRGLRRPGAAAIGAALIVVVLAGLSAAAIALGIAHRDSDRAGEHDLAVLGAARQGVVNLISPSDKDPVGSANRIAADATGQWLTEFRAVKDKFVGAIGDSKTDSAGEILGAGIEHHNPDGSTTVLVTAVSKVSNAAGAKDDPRTWRLRVDVVEEATGYKLSKVEVVP</sequence>
<comment type="caution">
    <text evidence="5">The sequence shown here is derived from an EMBL/GenBank/DDBJ whole genome shotgun (WGS) entry which is preliminary data.</text>
</comment>
<feature type="transmembrane region" description="Helical" evidence="4">
    <location>
        <begin position="108"/>
        <end position="133"/>
    </location>
</feature>
<dbReference type="Proteomes" id="UP001602089">
    <property type="component" value="Unassembled WGS sequence"/>
</dbReference>
<dbReference type="PANTHER" id="PTHR37042">
    <property type="entry name" value="OUTER MEMBRANE PROTEIN RV1973"/>
    <property type="match status" value="1"/>
</dbReference>
<accession>A0ABW6THN7</accession>
<gene>
    <name evidence="5" type="ORF">ACFYY5_18625</name>
</gene>
<dbReference type="PANTHER" id="PTHR37042:SF4">
    <property type="entry name" value="OUTER MEMBRANE PROTEIN RV1973"/>
    <property type="match status" value="1"/>
</dbReference>
<keyword evidence="4" id="KW-1133">Transmembrane helix</keyword>
<evidence type="ECO:0000256" key="3">
    <source>
        <dbReference type="SAM" id="MobiDB-lite"/>
    </source>
</evidence>
<comment type="subcellular location">
    <subcellularLocation>
        <location evidence="1">Membrane</location>
    </subcellularLocation>
</comment>
<organism evidence="5 6">
    <name type="scientific">Nocardia elegans</name>
    <dbReference type="NCBI Taxonomy" id="300029"/>
    <lineage>
        <taxon>Bacteria</taxon>
        <taxon>Bacillati</taxon>
        <taxon>Actinomycetota</taxon>
        <taxon>Actinomycetes</taxon>
        <taxon>Mycobacteriales</taxon>
        <taxon>Nocardiaceae</taxon>
        <taxon>Nocardia</taxon>
    </lineage>
</organism>
<dbReference type="RefSeq" id="WP_233429727.1">
    <property type="nucleotide sequence ID" value="NZ_JBIATK010000005.1"/>
</dbReference>
<keyword evidence="2 4" id="KW-0472">Membrane</keyword>
<name>A0ABW6THN7_9NOCA</name>
<evidence type="ECO:0000313" key="6">
    <source>
        <dbReference type="Proteomes" id="UP001602089"/>
    </source>
</evidence>
<evidence type="ECO:0000313" key="5">
    <source>
        <dbReference type="EMBL" id="MFF4024858.1"/>
    </source>
</evidence>
<evidence type="ECO:0000256" key="2">
    <source>
        <dbReference type="ARBA" id="ARBA00023136"/>
    </source>
</evidence>
<dbReference type="EMBL" id="JBIATK010000005">
    <property type="protein sequence ID" value="MFF4024858.1"/>
    <property type="molecule type" value="Genomic_DNA"/>
</dbReference>
<keyword evidence="6" id="KW-1185">Reference proteome</keyword>
<evidence type="ECO:0000256" key="4">
    <source>
        <dbReference type="SAM" id="Phobius"/>
    </source>
</evidence>
<feature type="region of interest" description="Disordered" evidence="3">
    <location>
        <begin position="1"/>
        <end position="102"/>
    </location>
</feature>
<proteinExistence type="predicted"/>
<evidence type="ECO:0000256" key="1">
    <source>
        <dbReference type="ARBA" id="ARBA00004370"/>
    </source>
</evidence>
<feature type="compositionally biased region" description="Acidic residues" evidence="3">
    <location>
        <begin position="71"/>
        <end position="86"/>
    </location>
</feature>
<protein>
    <recommendedName>
        <fullName evidence="7">Mce-associated membrane protein</fullName>
    </recommendedName>
</protein>
<evidence type="ECO:0008006" key="7">
    <source>
        <dbReference type="Google" id="ProtNLM"/>
    </source>
</evidence>
<keyword evidence="4" id="KW-0812">Transmembrane</keyword>
<reference evidence="5 6" key="1">
    <citation type="submission" date="2024-10" db="EMBL/GenBank/DDBJ databases">
        <title>The Natural Products Discovery Center: Release of the First 8490 Sequenced Strains for Exploring Actinobacteria Biosynthetic Diversity.</title>
        <authorList>
            <person name="Kalkreuter E."/>
            <person name="Kautsar S.A."/>
            <person name="Yang D."/>
            <person name="Bader C.D."/>
            <person name="Teijaro C.N."/>
            <person name="Fluegel L."/>
            <person name="Davis C.M."/>
            <person name="Simpson J.R."/>
            <person name="Lauterbach L."/>
            <person name="Steele A.D."/>
            <person name="Gui C."/>
            <person name="Meng S."/>
            <person name="Li G."/>
            <person name="Viehrig K."/>
            <person name="Ye F."/>
            <person name="Su P."/>
            <person name="Kiefer A.F."/>
            <person name="Nichols A."/>
            <person name="Cepeda A.J."/>
            <person name="Yan W."/>
            <person name="Fan B."/>
            <person name="Jiang Y."/>
            <person name="Adhikari A."/>
            <person name="Zheng C.-J."/>
            <person name="Schuster L."/>
            <person name="Cowan T.M."/>
            <person name="Smanski M.J."/>
            <person name="Chevrette M.G."/>
            <person name="De Carvalho L.P.S."/>
            <person name="Shen B."/>
        </authorList>
    </citation>
    <scope>NUCLEOTIDE SEQUENCE [LARGE SCALE GENOMIC DNA]</scope>
    <source>
        <strain evidence="5 6">NPDC001867</strain>
    </source>
</reference>